<dbReference type="AlphaFoldDB" id="A0A4V5MJQ8"/>
<organism evidence="2 3">
    <name type="scientific">Streptomyces piniterrae</name>
    <dbReference type="NCBI Taxonomy" id="2571125"/>
    <lineage>
        <taxon>Bacteria</taxon>
        <taxon>Bacillati</taxon>
        <taxon>Actinomycetota</taxon>
        <taxon>Actinomycetes</taxon>
        <taxon>Kitasatosporales</taxon>
        <taxon>Streptomycetaceae</taxon>
        <taxon>Streptomyces</taxon>
    </lineage>
</organism>
<gene>
    <name evidence="2" type="ORF">FCH28_23655</name>
</gene>
<keyword evidence="1" id="KW-0812">Transmembrane</keyword>
<evidence type="ECO:0000256" key="1">
    <source>
        <dbReference type="SAM" id="Phobius"/>
    </source>
</evidence>
<protein>
    <recommendedName>
        <fullName evidence="4">ABC transporter</fullName>
    </recommendedName>
</protein>
<feature type="transmembrane region" description="Helical" evidence="1">
    <location>
        <begin position="62"/>
        <end position="79"/>
    </location>
</feature>
<dbReference type="OrthoDB" id="4259849at2"/>
<sequence length="234" mass="24294">MSRPVHHRPRRHPGKPLPLVLLPPLLRAARTTPLLGAAVTTVLLAGIPAALSANLRLTDGVLLIRVATVLIALGAAFLLDDPAARTTEVAPTPRLLLHGLRALVTITITGTVWAAVLLLGRSAIAPEERVLLPESGLALEAGSLLLSVLMLAAAGLRVTAGTGGGLVAAPGAVLLLLTAMLLPLPDGVELFPQPLSPAWEPSRQLWAGIAGLAAIATGLLLREPRRQRRSPRVA</sequence>
<accession>A0A4V5MJQ8</accession>
<feature type="transmembrane region" description="Helical" evidence="1">
    <location>
        <begin position="100"/>
        <end position="124"/>
    </location>
</feature>
<feature type="transmembrane region" description="Helical" evidence="1">
    <location>
        <begin position="163"/>
        <end position="184"/>
    </location>
</feature>
<dbReference type="RefSeq" id="WP_136742109.1">
    <property type="nucleotide sequence ID" value="NZ_SUMB01000008.1"/>
</dbReference>
<keyword evidence="1" id="KW-1133">Transmembrane helix</keyword>
<evidence type="ECO:0000313" key="3">
    <source>
        <dbReference type="Proteomes" id="UP000308697"/>
    </source>
</evidence>
<evidence type="ECO:0000313" key="2">
    <source>
        <dbReference type="EMBL" id="TJZ50288.1"/>
    </source>
</evidence>
<keyword evidence="1" id="KW-0472">Membrane</keyword>
<feature type="transmembrane region" description="Helical" evidence="1">
    <location>
        <begin position="204"/>
        <end position="221"/>
    </location>
</feature>
<dbReference type="Proteomes" id="UP000308697">
    <property type="component" value="Unassembled WGS sequence"/>
</dbReference>
<comment type="caution">
    <text evidence="2">The sequence shown here is derived from an EMBL/GenBank/DDBJ whole genome shotgun (WGS) entry which is preliminary data.</text>
</comment>
<keyword evidence="3" id="KW-1185">Reference proteome</keyword>
<name>A0A4V5MJQ8_9ACTN</name>
<evidence type="ECO:0008006" key="4">
    <source>
        <dbReference type="Google" id="ProtNLM"/>
    </source>
</evidence>
<dbReference type="EMBL" id="SUMB01000008">
    <property type="protein sequence ID" value="TJZ50288.1"/>
    <property type="molecule type" value="Genomic_DNA"/>
</dbReference>
<reference evidence="2 3" key="1">
    <citation type="submission" date="2019-04" db="EMBL/GenBank/DDBJ databases">
        <title>Streptomyces piniterrae sp. nov., a heliquinomycin-producing actinomycete isolated from rhizosphere soil of Pinus yunnanensis.</title>
        <authorList>
            <person name="Zhuang X."/>
            <person name="Zhao J."/>
        </authorList>
    </citation>
    <scope>NUCLEOTIDE SEQUENCE [LARGE SCALE GENOMIC DNA]</scope>
    <source>
        <strain evidence="3">jys28</strain>
    </source>
</reference>
<proteinExistence type="predicted"/>
<feature type="transmembrane region" description="Helical" evidence="1">
    <location>
        <begin position="136"/>
        <end position="156"/>
    </location>
</feature>